<dbReference type="PANTHER" id="PTHR33121">
    <property type="entry name" value="CYCLIC DI-GMP PHOSPHODIESTERASE PDEF"/>
    <property type="match status" value="1"/>
</dbReference>
<evidence type="ECO:0000313" key="2">
    <source>
        <dbReference type="EMBL" id="GGZ70287.1"/>
    </source>
</evidence>
<dbReference type="InterPro" id="IPR001633">
    <property type="entry name" value="EAL_dom"/>
</dbReference>
<comment type="caution">
    <text evidence="2">The sequence shown here is derived from an EMBL/GenBank/DDBJ whole genome shotgun (WGS) entry which is preliminary data.</text>
</comment>
<evidence type="ECO:0000313" key="3">
    <source>
        <dbReference type="Proteomes" id="UP000643403"/>
    </source>
</evidence>
<dbReference type="InterPro" id="IPR035919">
    <property type="entry name" value="EAL_sf"/>
</dbReference>
<gene>
    <name evidence="2" type="ORF">GCM10008101_25670</name>
</gene>
<dbReference type="InterPro" id="IPR050706">
    <property type="entry name" value="Cyclic-di-GMP_PDE-like"/>
</dbReference>
<reference evidence="3" key="1">
    <citation type="journal article" date="2019" name="Int. J. Syst. Evol. Microbiol.">
        <title>The Global Catalogue of Microorganisms (GCM) 10K type strain sequencing project: providing services to taxonomists for standard genome sequencing and annotation.</title>
        <authorList>
            <consortium name="The Broad Institute Genomics Platform"/>
            <consortium name="The Broad Institute Genome Sequencing Center for Infectious Disease"/>
            <person name="Wu L."/>
            <person name="Ma J."/>
        </authorList>
    </citation>
    <scope>NUCLEOTIDE SEQUENCE [LARGE SCALE GENOMIC DNA]</scope>
    <source>
        <strain evidence="3">KCTC 22558</strain>
    </source>
</reference>
<evidence type="ECO:0000259" key="1">
    <source>
        <dbReference type="PROSITE" id="PS50883"/>
    </source>
</evidence>
<dbReference type="PROSITE" id="PS50883">
    <property type="entry name" value="EAL"/>
    <property type="match status" value="1"/>
</dbReference>
<dbReference type="PANTHER" id="PTHR33121:SF15">
    <property type="entry name" value="BLUE LIGHT- AND TEMPERATURE-REGULATED ANTIREPRESSOR BLUF"/>
    <property type="match status" value="1"/>
</dbReference>
<sequence>MTASPQDIPGCARCRDAEPLDLALRMAFQPIVDVTRREVFAWEALVRGPDGQGAGWVLEQITADTLYRFDQACRVLAIETASRLGLGDARLSINFIPNAVYEPASCIRVTLAAADRAAMPVEKLIFELTEGERIIDPQHALSILAYYHQRGFVTAIDDFGAGFAGLQLLVQFQPQVLKLDMELLRDIDHHRPRQVVVEGVMRMANALGSTVVAEGVETEREYAWLRAAGVRLFQGYYFARPQLEALVQPDWSRVG</sequence>
<accession>A0ABQ3C6F4</accession>
<protein>
    <submittedName>
        <fullName evidence="2">Signaling protein</fullName>
    </submittedName>
</protein>
<feature type="domain" description="EAL" evidence="1">
    <location>
        <begin position="7"/>
        <end position="255"/>
    </location>
</feature>
<dbReference type="Pfam" id="PF00563">
    <property type="entry name" value="EAL"/>
    <property type="match status" value="1"/>
</dbReference>
<proteinExistence type="predicted"/>
<organism evidence="2 3">
    <name type="scientific">Cognatilysobacter xinjiangensis</name>
    <dbReference type="NCBI Taxonomy" id="546892"/>
    <lineage>
        <taxon>Bacteria</taxon>
        <taxon>Pseudomonadati</taxon>
        <taxon>Pseudomonadota</taxon>
        <taxon>Gammaproteobacteria</taxon>
        <taxon>Lysobacterales</taxon>
        <taxon>Lysobacteraceae</taxon>
        <taxon>Cognatilysobacter</taxon>
    </lineage>
</organism>
<dbReference type="RefSeq" id="WP_189450625.1">
    <property type="nucleotide sequence ID" value="NZ_BMXY01000004.1"/>
</dbReference>
<dbReference type="Gene3D" id="3.20.20.450">
    <property type="entry name" value="EAL domain"/>
    <property type="match status" value="1"/>
</dbReference>
<name>A0ABQ3C6F4_9GAMM</name>
<dbReference type="SMART" id="SM00052">
    <property type="entry name" value="EAL"/>
    <property type="match status" value="1"/>
</dbReference>
<dbReference type="Proteomes" id="UP000643403">
    <property type="component" value="Unassembled WGS sequence"/>
</dbReference>
<dbReference type="EMBL" id="BMXY01000004">
    <property type="protein sequence ID" value="GGZ70287.1"/>
    <property type="molecule type" value="Genomic_DNA"/>
</dbReference>
<dbReference type="CDD" id="cd01948">
    <property type="entry name" value="EAL"/>
    <property type="match status" value="1"/>
</dbReference>
<dbReference type="SUPFAM" id="SSF141868">
    <property type="entry name" value="EAL domain-like"/>
    <property type="match status" value="1"/>
</dbReference>
<keyword evidence="3" id="KW-1185">Reference proteome</keyword>